<evidence type="ECO:0000256" key="1">
    <source>
        <dbReference type="SAM" id="MobiDB-lite"/>
    </source>
</evidence>
<dbReference type="SUPFAM" id="SSF55729">
    <property type="entry name" value="Acyl-CoA N-acyltransferases (Nat)"/>
    <property type="match status" value="1"/>
</dbReference>
<evidence type="ECO:0000313" key="2">
    <source>
        <dbReference type="EMBL" id="GAA3800716.1"/>
    </source>
</evidence>
<name>A0ABP7HRW1_9ACTN</name>
<evidence type="ECO:0000313" key="3">
    <source>
        <dbReference type="Proteomes" id="UP001501009"/>
    </source>
</evidence>
<dbReference type="EMBL" id="BAABDE010000017">
    <property type="protein sequence ID" value="GAA3800716.1"/>
    <property type="molecule type" value="Genomic_DNA"/>
</dbReference>
<evidence type="ECO:0008006" key="4">
    <source>
        <dbReference type="Google" id="ProtNLM"/>
    </source>
</evidence>
<sequence length="233" mass="25432">MSGAGTAVRRRGVDAPAPLNAIRLRRLNRGQAECLRENLADLYVRSGVRAGGEEYRDREGFLRRLAGDIRRPGFALLIAETTTLAGCAFGFPIGRDGSWWRGFAGALPWSIGQLTAAGQVFALTQVVAHPHEQNRDIADRLQERLLTDLHTSLGVTLVHPYDRAARTAFQSWGWLEIGEMVRLPGPVALRVLVLPVARSPRPDSPAIRTPDRTGAGNSPHPVTLVPRSLVCKP</sequence>
<feature type="region of interest" description="Disordered" evidence="1">
    <location>
        <begin position="201"/>
        <end position="227"/>
    </location>
</feature>
<reference evidence="3" key="1">
    <citation type="journal article" date="2019" name="Int. J. Syst. Evol. Microbiol.">
        <title>The Global Catalogue of Microorganisms (GCM) 10K type strain sequencing project: providing services to taxonomists for standard genome sequencing and annotation.</title>
        <authorList>
            <consortium name="The Broad Institute Genomics Platform"/>
            <consortium name="The Broad Institute Genome Sequencing Center for Infectious Disease"/>
            <person name="Wu L."/>
            <person name="Ma J."/>
        </authorList>
    </citation>
    <scope>NUCLEOTIDE SEQUENCE [LARGE SCALE GENOMIC DNA]</scope>
    <source>
        <strain evidence="3">JCM 17138</strain>
    </source>
</reference>
<dbReference type="Gene3D" id="3.40.630.30">
    <property type="match status" value="1"/>
</dbReference>
<dbReference type="Proteomes" id="UP001501009">
    <property type="component" value="Unassembled WGS sequence"/>
</dbReference>
<gene>
    <name evidence="2" type="ORF">GCM10022403_038740</name>
</gene>
<proteinExistence type="predicted"/>
<dbReference type="InterPro" id="IPR016181">
    <property type="entry name" value="Acyl_CoA_acyltransferase"/>
</dbReference>
<organism evidence="2 3">
    <name type="scientific">Streptomyces coacervatus</name>
    <dbReference type="NCBI Taxonomy" id="647381"/>
    <lineage>
        <taxon>Bacteria</taxon>
        <taxon>Bacillati</taxon>
        <taxon>Actinomycetota</taxon>
        <taxon>Actinomycetes</taxon>
        <taxon>Kitasatosporales</taxon>
        <taxon>Streptomycetaceae</taxon>
        <taxon>Streptomyces</taxon>
    </lineage>
</organism>
<comment type="caution">
    <text evidence="2">The sequence shown here is derived from an EMBL/GenBank/DDBJ whole genome shotgun (WGS) entry which is preliminary data.</text>
</comment>
<accession>A0ABP7HRW1</accession>
<keyword evidence="3" id="KW-1185">Reference proteome</keyword>
<protein>
    <recommendedName>
        <fullName evidence="4">N-acetyltransferase domain-containing protein</fullName>
    </recommendedName>
</protein>